<gene>
    <name evidence="6" type="ORF">EDB95_3377</name>
</gene>
<accession>A0A4R8DYN1</accession>
<dbReference type="Gene3D" id="1.20.120.1630">
    <property type="match status" value="1"/>
</dbReference>
<dbReference type="InterPro" id="IPR007318">
    <property type="entry name" value="Phopholipid_MeTrfase"/>
</dbReference>
<keyword evidence="6" id="KW-0808">Transferase</keyword>
<comment type="subcellular location">
    <subcellularLocation>
        <location evidence="1">Endomembrane system</location>
        <topology evidence="1">Multi-pass membrane protein</topology>
    </subcellularLocation>
</comment>
<keyword evidence="6" id="KW-0489">Methyltransferase</keyword>
<dbReference type="Proteomes" id="UP000294498">
    <property type="component" value="Unassembled WGS sequence"/>
</dbReference>
<sequence>MNQLLNHIEKRVCLKNKLLVWVLMSLAILICLILPSIPNLFLGKYESSLAVEQLLFWLAWFVWHGIFFARNRLRYMKSKVNPYKHAFYRDIIWGVAFGVSQMLRPFYYCLVSGSFIFHFLRFFGGGALIFLGLGIMLAGFQVIGLSRAGFIDEFIHIHQNSIFKTSGIYSYVRHPLFSGAIFASLGSAMLAENRYIILLGVINCLILPVYAYLEDTRLCRIWGHPYKEYLRQTNAFFPNLNKLFS</sequence>
<dbReference type="AlphaFoldDB" id="A0A4R8DYN1"/>
<dbReference type="EMBL" id="SODV01000001">
    <property type="protein sequence ID" value="TDX02321.1"/>
    <property type="molecule type" value="Genomic_DNA"/>
</dbReference>
<evidence type="ECO:0000256" key="2">
    <source>
        <dbReference type="ARBA" id="ARBA00022692"/>
    </source>
</evidence>
<keyword evidence="7" id="KW-1185">Reference proteome</keyword>
<name>A0A4R8DYN1_9BACT</name>
<evidence type="ECO:0000313" key="7">
    <source>
        <dbReference type="Proteomes" id="UP000294498"/>
    </source>
</evidence>
<organism evidence="6 7">
    <name type="scientific">Dinghuibacter silviterrae</name>
    <dbReference type="NCBI Taxonomy" id="1539049"/>
    <lineage>
        <taxon>Bacteria</taxon>
        <taxon>Pseudomonadati</taxon>
        <taxon>Bacteroidota</taxon>
        <taxon>Chitinophagia</taxon>
        <taxon>Chitinophagales</taxon>
        <taxon>Chitinophagaceae</taxon>
        <taxon>Dinghuibacter</taxon>
    </lineage>
</organism>
<feature type="transmembrane region" description="Helical" evidence="5">
    <location>
        <begin position="49"/>
        <end position="69"/>
    </location>
</feature>
<feature type="transmembrane region" description="Helical" evidence="5">
    <location>
        <begin position="129"/>
        <end position="150"/>
    </location>
</feature>
<proteinExistence type="predicted"/>
<reference evidence="6 7" key="1">
    <citation type="submission" date="2019-03" db="EMBL/GenBank/DDBJ databases">
        <title>Genomic Encyclopedia of Type Strains, Phase IV (KMG-IV): sequencing the most valuable type-strain genomes for metagenomic binning, comparative biology and taxonomic classification.</title>
        <authorList>
            <person name="Goeker M."/>
        </authorList>
    </citation>
    <scope>NUCLEOTIDE SEQUENCE [LARGE SCALE GENOMIC DNA]</scope>
    <source>
        <strain evidence="6 7">DSM 100059</strain>
    </source>
</reference>
<evidence type="ECO:0000256" key="1">
    <source>
        <dbReference type="ARBA" id="ARBA00004127"/>
    </source>
</evidence>
<dbReference type="GO" id="GO:0012505">
    <property type="term" value="C:endomembrane system"/>
    <property type="evidence" value="ECO:0007669"/>
    <property type="project" value="UniProtKB-SubCell"/>
</dbReference>
<keyword evidence="2 5" id="KW-0812">Transmembrane</keyword>
<evidence type="ECO:0000256" key="4">
    <source>
        <dbReference type="ARBA" id="ARBA00023136"/>
    </source>
</evidence>
<keyword evidence="3 5" id="KW-1133">Transmembrane helix</keyword>
<dbReference type="GO" id="GO:0032259">
    <property type="term" value="P:methylation"/>
    <property type="evidence" value="ECO:0007669"/>
    <property type="project" value="UniProtKB-KW"/>
</dbReference>
<protein>
    <submittedName>
        <fullName evidence="6">Phospholipid methyltransferase</fullName>
    </submittedName>
</protein>
<evidence type="ECO:0000256" key="3">
    <source>
        <dbReference type="ARBA" id="ARBA00022989"/>
    </source>
</evidence>
<dbReference type="Pfam" id="PF04191">
    <property type="entry name" value="PEMT"/>
    <property type="match status" value="1"/>
</dbReference>
<evidence type="ECO:0000313" key="6">
    <source>
        <dbReference type="EMBL" id="TDX02321.1"/>
    </source>
</evidence>
<dbReference type="OrthoDB" id="9809773at2"/>
<keyword evidence="4 5" id="KW-0472">Membrane</keyword>
<feature type="transmembrane region" description="Helical" evidence="5">
    <location>
        <begin position="18"/>
        <end position="37"/>
    </location>
</feature>
<evidence type="ECO:0000256" key="5">
    <source>
        <dbReference type="SAM" id="Phobius"/>
    </source>
</evidence>
<dbReference type="GO" id="GO:0008168">
    <property type="term" value="F:methyltransferase activity"/>
    <property type="evidence" value="ECO:0007669"/>
    <property type="project" value="UniProtKB-KW"/>
</dbReference>
<feature type="transmembrane region" description="Helical" evidence="5">
    <location>
        <begin position="171"/>
        <end position="189"/>
    </location>
</feature>
<feature type="transmembrane region" description="Helical" evidence="5">
    <location>
        <begin position="195"/>
        <end position="213"/>
    </location>
</feature>
<dbReference type="RefSeq" id="WP_133994938.1">
    <property type="nucleotide sequence ID" value="NZ_SODV01000001.1"/>
</dbReference>
<comment type="caution">
    <text evidence="6">The sequence shown here is derived from an EMBL/GenBank/DDBJ whole genome shotgun (WGS) entry which is preliminary data.</text>
</comment>